<dbReference type="InterPro" id="IPR006665">
    <property type="entry name" value="OmpA-like"/>
</dbReference>
<name>A0A1T4VZL6_9BACT</name>
<comment type="similarity">
    <text evidence="2">Belongs to the MotB family.</text>
</comment>
<organism evidence="10 11">
    <name type="scientific">Desulfobaculum bizertense DSM 18034</name>
    <dbReference type="NCBI Taxonomy" id="1121442"/>
    <lineage>
        <taxon>Bacteria</taxon>
        <taxon>Pseudomonadati</taxon>
        <taxon>Thermodesulfobacteriota</taxon>
        <taxon>Desulfovibrionia</taxon>
        <taxon>Desulfovibrionales</taxon>
        <taxon>Desulfovibrionaceae</taxon>
        <taxon>Desulfobaculum</taxon>
    </lineage>
</organism>
<dbReference type="SUPFAM" id="SSF103088">
    <property type="entry name" value="OmpA-like"/>
    <property type="match status" value="1"/>
</dbReference>
<evidence type="ECO:0000256" key="4">
    <source>
        <dbReference type="ARBA" id="ARBA00022692"/>
    </source>
</evidence>
<keyword evidence="5 8" id="KW-1133">Transmembrane helix</keyword>
<dbReference type="OrthoDB" id="9783110at2"/>
<keyword evidence="11" id="KW-1185">Reference proteome</keyword>
<dbReference type="EMBL" id="FUYA01000003">
    <property type="protein sequence ID" value="SKA69911.1"/>
    <property type="molecule type" value="Genomic_DNA"/>
</dbReference>
<protein>
    <submittedName>
        <fullName evidence="10">Chemotaxis protein MotB</fullName>
    </submittedName>
</protein>
<dbReference type="Pfam" id="PF13677">
    <property type="entry name" value="MotB_plug"/>
    <property type="match status" value="1"/>
</dbReference>
<evidence type="ECO:0000256" key="3">
    <source>
        <dbReference type="ARBA" id="ARBA00022475"/>
    </source>
</evidence>
<evidence type="ECO:0000256" key="2">
    <source>
        <dbReference type="ARBA" id="ARBA00008914"/>
    </source>
</evidence>
<sequence>MAKQEYTPPQRKDEEPEVEEGLPAWMATFADMMTLLLCFFVLLLSFANQDISNFRTLMGSIKEAFGVQTERPEDTFAAYSPTRLESKGVKLNQKEREVLDMTMKLRAMVEEDTELKRSTGVTADREGVLVRIDSSFLFESGSAVLAADAPKILAKVLNLLKEYKFNCVIRGHTDDQEHSGSLYPSNWELSSARAAATLRWLVEEGGINPQQLKAVGYADTRPLVPNDNEKDRRQNRRVEFLLYRHGSAKW</sequence>
<keyword evidence="4 8" id="KW-0812">Transmembrane</keyword>
<dbReference type="PANTHER" id="PTHR30329:SF21">
    <property type="entry name" value="LIPOPROTEIN YIAD-RELATED"/>
    <property type="match status" value="1"/>
</dbReference>
<dbReference type="RefSeq" id="WP_078684536.1">
    <property type="nucleotide sequence ID" value="NZ_FUYA01000003.1"/>
</dbReference>
<evidence type="ECO:0000256" key="5">
    <source>
        <dbReference type="ARBA" id="ARBA00022989"/>
    </source>
</evidence>
<dbReference type="InterPro" id="IPR036737">
    <property type="entry name" value="OmpA-like_sf"/>
</dbReference>
<gene>
    <name evidence="10" type="ORF">SAMN02745702_01240</name>
</gene>
<dbReference type="STRING" id="1121442.SAMN02745702_01240"/>
<evidence type="ECO:0000256" key="7">
    <source>
        <dbReference type="PROSITE-ProRule" id="PRU00473"/>
    </source>
</evidence>
<evidence type="ECO:0000256" key="1">
    <source>
        <dbReference type="ARBA" id="ARBA00004162"/>
    </source>
</evidence>
<dbReference type="Pfam" id="PF00691">
    <property type="entry name" value="OmpA"/>
    <property type="match status" value="1"/>
</dbReference>
<keyword evidence="6 7" id="KW-0472">Membrane</keyword>
<dbReference type="PROSITE" id="PS51123">
    <property type="entry name" value="OMPA_2"/>
    <property type="match status" value="1"/>
</dbReference>
<dbReference type="AlphaFoldDB" id="A0A1T4VZL6"/>
<comment type="subcellular location">
    <subcellularLocation>
        <location evidence="1">Cell membrane</location>
        <topology evidence="1">Single-pass membrane protein</topology>
    </subcellularLocation>
</comment>
<evidence type="ECO:0000313" key="11">
    <source>
        <dbReference type="Proteomes" id="UP000189733"/>
    </source>
</evidence>
<accession>A0A1T4VZL6</accession>
<evidence type="ECO:0000256" key="8">
    <source>
        <dbReference type="SAM" id="Phobius"/>
    </source>
</evidence>
<dbReference type="GO" id="GO:0005886">
    <property type="term" value="C:plasma membrane"/>
    <property type="evidence" value="ECO:0007669"/>
    <property type="project" value="UniProtKB-SubCell"/>
</dbReference>
<dbReference type="Proteomes" id="UP000189733">
    <property type="component" value="Unassembled WGS sequence"/>
</dbReference>
<reference evidence="10 11" key="1">
    <citation type="submission" date="2017-02" db="EMBL/GenBank/DDBJ databases">
        <authorList>
            <person name="Peterson S.W."/>
        </authorList>
    </citation>
    <scope>NUCLEOTIDE SEQUENCE [LARGE SCALE GENOMIC DNA]</scope>
    <source>
        <strain evidence="10 11">DSM 18034</strain>
    </source>
</reference>
<feature type="transmembrane region" description="Helical" evidence="8">
    <location>
        <begin position="24"/>
        <end position="47"/>
    </location>
</feature>
<evidence type="ECO:0000259" key="9">
    <source>
        <dbReference type="PROSITE" id="PS51123"/>
    </source>
</evidence>
<evidence type="ECO:0000256" key="6">
    <source>
        <dbReference type="ARBA" id="ARBA00023136"/>
    </source>
</evidence>
<dbReference type="Gene3D" id="3.30.1330.60">
    <property type="entry name" value="OmpA-like domain"/>
    <property type="match status" value="1"/>
</dbReference>
<evidence type="ECO:0000313" key="10">
    <source>
        <dbReference type="EMBL" id="SKA69911.1"/>
    </source>
</evidence>
<dbReference type="CDD" id="cd07185">
    <property type="entry name" value="OmpA_C-like"/>
    <property type="match status" value="1"/>
</dbReference>
<dbReference type="InterPro" id="IPR050330">
    <property type="entry name" value="Bact_OuterMem_StrucFunc"/>
</dbReference>
<proteinExistence type="inferred from homology"/>
<feature type="domain" description="OmpA-like" evidence="9">
    <location>
        <begin position="125"/>
        <end position="246"/>
    </location>
</feature>
<dbReference type="InterPro" id="IPR025713">
    <property type="entry name" value="MotB-like_N_dom"/>
</dbReference>
<keyword evidence="3" id="KW-1003">Cell membrane</keyword>
<dbReference type="PANTHER" id="PTHR30329">
    <property type="entry name" value="STATOR ELEMENT OF FLAGELLAR MOTOR COMPLEX"/>
    <property type="match status" value="1"/>
</dbReference>